<dbReference type="InterPro" id="IPR036515">
    <property type="entry name" value="Transposase_17_sf"/>
</dbReference>
<dbReference type="AlphaFoldDB" id="A0A0G0DQZ8"/>
<evidence type="ECO:0000313" key="3">
    <source>
        <dbReference type="Proteomes" id="UP000034127"/>
    </source>
</evidence>
<proteinExistence type="predicted"/>
<dbReference type="GO" id="GO:0006313">
    <property type="term" value="P:DNA transposition"/>
    <property type="evidence" value="ECO:0007669"/>
    <property type="project" value="InterPro"/>
</dbReference>
<feature type="domain" description="Transposase IS200-like" evidence="1">
    <location>
        <begin position="8"/>
        <end position="149"/>
    </location>
</feature>
<dbReference type="SMART" id="SM01321">
    <property type="entry name" value="Y1_Tnp"/>
    <property type="match status" value="1"/>
</dbReference>
<dbReference type="Proteomes" id="UP000034127">
    <property type="component" value="Unassembled WGS sequence"/>
</dbReference>
<dbReference type="Pfam" id="PF01797">
    <property type="entry name" value="Y1_Tnp"/>
    <property type="match status" value="1"/>
</dbReference>
<accession>A0A0G0DQZ8</accession>
<dbReference type="GO" id="GO:0003677">
    <property type="term" value="F:DNA binding"/>
    <property type="evidence" value="ECO:0007669"/>
    <property type="project" value="InterPro"/>
</dbReference>
<dbReference type="GO" id="GO:0004803">
    <property type="term" value="F:transposase activity"/>
    <property type="evidence" value="ECO:0007669"/>
    <property type="project" value="InterPro"/>
</dbReference>
<name>A0A0G0DQZ8_9BACT</name>
<gene>
    <name evidence="2" type="ORF">UR63_C0052G0005</name>
</gene>
<dbReference type="PANTHER" id="PTHR34322">
    <property type="entry name" value="TRANSPOSASE, Y1_TNP DOMAIN-CONTAINING"/>
    <property type="match status" value="1"/>
</dbReference>
<evidence type="ECO:0000313" key="2">
    <source>
        <dbReference type="EMBL" id="KKP65505.1"/>
    </source>
</evidence>
<dbReference type="Gene3D" id="3.30.70.1290">
    <property type="entry name" value="Transposase IS200-like"/>
    <property type="match status" value="1"/>
</dbReference>
<reference evidence="2 3" key="1">
    <citation type="journal article" date="2015" name="Nature">
        <title>rRNA introns, odd ribosomes, and small enigmatic genomes across a large radiation of phyla.</title>
        <authorList>
            <person name="Brown C.T."/>
            <person name="Hug L.A."/>
            <person name="Thomas B.C."/>
            <person name="Sharon I."/>
            <person name="Castelle C.J."/>
            <person name="Singh A."/>
            <person name="Wilkins M.J."/>
            <person name="Williams K.H."/>
            <person name="Banfield J.F."/>
        </authorList>
    </citation>
    <scope>NUCLEOTIDE SEQUENCE [LARGE SCALE GENOMIC DNA]</scope>
</reference>
<dbReference type="SUPFAM" id="SSF143422">
    <property type="entry name" value="Transposase IS200-like"/>
    <property type="match status" value="1"/>
</dbReference>
<organism evidence="2 3">
    <name type="scientific">Candidatus Roizmanbacteria bacterium GW2011_GWC2_35_12</name>
    <dbReference type="NCBI Taxonomy" id="1618485"/>
    <lineage>
        <taxon>Bacteria</taxon>
        <taxon>Candidatus Roizmaniibacteriota</taxon>
    </lineage>
</organism>
<dbReference type="EMBL" id="LBPX01000052">
    <property type="protein sequence ID" value="KKP65505.1"/>
    <property type="molecule type" value="Genomic_DNA"/>
</dbReference>
<dbReference type="PANTHER" id="PTHR34322:SF2">
    <property type="entry name" value="TRANSPOSASE IS200-LIKE DOMAIN-CONTAINING PROTEIN"/>
    <property type="match status" value="1"/>
</dbReference>
<protein>
    <recommendedName>
        <fullName evidence="1">Transposase IS200-like domain-containing protein</fullName>
    </recommendedName>
</protein>
<comment type="caution">
    <text evidence="2">The sequence shown here is derived from an EMBL/GenBank/DDBJ whole genome shotgun (WGS) entry which is preliminary data.</text>
</comment>
<dbReference type="InterPro" id="IPR002686">
    <property type="entry name" value="Transposase_17"/>
</dbReference>
<sequence length="215" mass="26166">MRRKEKFREGKIYHIVNRSIAGFNIFKDWNNCQKFIDILEYYNNEKNQISFSKYLTKHKYQYKDLLVLPEFPCVKFIAFNIMPTHYHLVIKIIDEKNFSSYISAVENSFSRNFNIMYNRKGPLWESAFKAVYIRTEEQLLHVTRYVHLNPVTDYLVENPEDWKFSSYKDYIQNPDILGKIITELSIKNPKLYRKFVEDQKDYQRKLKVIKRLLFE</sequence>
<evidence type="ECO:0000259" key="1">
    <source>
        <dbReference type="SMART" id="SM01321"/>
    </source>
</evidence>